<keyword evidence="3" id="KW-1185">Reference proteome</keyword>
<accession>A0A5C6CX29</accession>
<proteinExistence type="predicted"/>
<sequence precursor="true">MDRIHRAWLAWLFSAIFSTTVLAQTFYVATNGNDATGDGSLATPWASIGGALGKLHDGNFDSATVLVRPGIYTGRQSLVGTFAQGVTVRSEVPYQAQLRHTSQAVVAYVNGRGASGITFEGFDIAHSGPGASPLVFHIDGGGGNNGVGNLTVRNNVIHDSYNNDLLKVNNGVTNVVVEQNMFYNQTGSDEHIDVNSVEDVTISDNVFFNDFAGSGRTKSNNTSSYIVIKDSNDNEDFFLGSDRVTVQRNVFLNWEGSTGSNFVLVGEDAKPFIEARNVMFENNLMLGNSTNVMRAAVGVKSGENITFRNNTIAGDLPALAYAMRVNVENSVVTNEQIHFYNNIWSDPTGTMGASFGSGNDFSDSPPGEVTNWTLVNNQYYNGGANIPADASETINYTDDPNRIAGNPGLASQAGLTLPRWNPATGMFADGSMNIREAFVKLVMQYGVPAASSEGVDHALAAQAPLDDILGNLRGVSPDVGAVEMLRSGTGDFDGDRDVDGRDFLVWQRNPTAGDLTDWQAQYGSAVILSVPEPSGWVHWIALMVVGGMRMCLAKGTRSAPPR</sequence>
<evidence type="ECO:0008006" key="4">
    <source>
        <dbReference type="Google" id="ProtNLM"/>
    </source>
</evidence>
<dbReference type="InterPro" id="IPR011050">
    <property type="entry name" value="Pectin_lyase_fold/virulence"/>
</dbReference>
<dbReference type="EMBL" id="SJPS01000002">
    <property type="protein sequence ID" value="TWU28127.1"/>
    <property type="molecule type" value="Genomic_DNA"/>
</dbReference>
<evidence type="ECO:0000313" key="3">
    <source>
        <dbReference type="Proteomes" id="UP000318437"/>
    </source>
</evidence>
<name>A0A5C6CX29_9BACT</name>
<evidence type="ECO:0000313" key="2">
    <source>
        <dbReference type="EMBL" id="TWU28127.1"/>
    </source>
</evidence>
<comment type="caution">
    <text evidence="2">The sequence shown here is derived from an EMBL/GenBank/DDBJ whole genome shotgun (WGS) entry which is preliminary data.</text>
</comment>
<dbReference type="OrthoDB" id="1141931at2"/>
<dbReference type="InterPro" id="IPR012334">
    <property type="entry name" value="Pectin_lyas_fold"/>
</dbReference>
<feature type="signal peptide" evidence="1">
    <location>
        <begin position="1"/>
        <end position="23"/>
    </location>
</feature>
<keyword evidence="1" id="KW-0732">Signal</keyword>
<evidence type="ECO:0000256" key="1">
    <source>
        <dbReference type="SAM" id="SignalP"/>
    </source>
</evidence>
<dbReference type="SUPFAM" id="SSF51126">
    <property type="entry name" value="Pectin lyase-like"/>
    <property type="match status" value="1"/>
</dbReference>
<gene>
    <name evidence="2" type="ORF">Pla144_14140</name>
</gene>
<dbReference type="Proteomes" id="UP000318437">
    <property type="component" value="Unassembled WGS sequence"/>
</dbReference>
<reference evidence="2 3" key="1">
    <citation type="submission" date="2019-02" db="EMBL/GenBank/DDBJ databases">
        <title>Deep-cultivation of Planctomycetes and their phenomic and genomic characterization uncovers novel biology.</title>
        <authorList>
            <person name="Wiegand S."/>
            <person name="Jogler M."/>
            <person name="Boedeker C."/>
            <person name="Pinto D."/>
            <person name="Vollmers J."/>
            <person name="Rivas-Marin E."/>
            <person name="Kohn T."/>
            <person name="Peeters S.H."/>
            <person name="Heuer A."/>
            <person name="Rast P."/>
            <person name="Oberbeckmann S."/>
            <person name="Bunk B."/>
            <person name="Jeske O."/>
            <person name="Meyerdierks A."/>
            <person name="Storesund J.E."/>
            <person name="Kallscheuer N."/>
            <person name="Luecker S."/>
            <person name="Lage O.M."/>
            <person name="Pohl T."/>
            <person name="Merkel B.J."/>
            <person name="Hornburger P."/>
            <person name="Mueller R.-W."/>
            <person name="Bruemmer F."/>
            <person name="Labrenz M."/>
            <person name="Spormann A.M."/>
            <person name="Op Den Camp H."/>
            <person name="Overmann J."/>
            <person name="Amann R."/>
            <person name="Jetten M.S.M."/>
            <person name="Mascher T."/>
            <person name="Medema M.H."/>
            <person name="Devos D.P."/>
            <person name="Kaster A.-K."/>
            <person name="Ovreas L."/>
            <person name="Rohde M."/>
            <person name="Galperin M.Y."/>
            <person name="Jogler C."/>
        </authorList>
    </citation>
    <scope>NUCLEOTIDE SEQUENCE [LARGE SCALE GENOMIC DNA]</scope>
    <source>
        <strain evidence="2 3">Pla144</strain>
    </source>
</reference>
<dbReference type="Gene3D" id="2.160.20.10">
    <property type="entry name" value="Single-stranded right-handed beta-helix, Pectin lyase-like"/>
    <property type="match status" value="1"/>
</dbReference>
<organism evidence="2 3">
    <name type="scientific">Bythopirellula polymerisocia</name>
    <dbReference type="NCBI Taxonomy" id="2528003"/>
    <lineage>
        <taxon>Bacteria</taxon>
        <taxon>Pseudomonadati</taxon>
        <taxon>Planctomycetota</taxon>
        <taxon>Planctomycetia</taxon>
        <taxon>Pirellulales</taxon>
        <taxon>Lacipirellulaceae</taxon>
        <taxon>Bythopirellula</taxon>
    </lineage>
</organism>
<dbReference type="AlphaFoldDB" id="A0A5C6CX29"/>
<dbReference type="RefSeq" id="WP_146449271.1">
    <property type="nucleotide sequence ID" value="NZ_SJPS01000002.1"/>
</dbReference>
<feature type="chain" id="PRO_5022680386" description="Right handed beta helix domain-containing protein" evidence="1">
    <location>
        <begin position="24"/>
        <end position="562"/>
    </location>
</feature>
<protein>
    <recommendedName>
        <fullName evidence="4">Right handed beta helix domain-containing protein</fullName>
    </recommendedName>
</protein>